<dbReference type="InterPro" id="IPR036378">
    <property type="entry name" value="FAS1_dom_sf"/>
</dbReference>
<feature type="chain" id="PRO_5012278564" evidence="2">
    <location>
        <begin position="22"/>
        <end position="427"/>
    </location>
</feature>
<dbReference type="SMART" id="SM00554">
    <property type="entry name" value="FAS1"/>
    <property type="match status" value="1"/>
</dbReference>
<feature type="region of interest" description="Disordered" evidence="1">
    <location>
        <begin position="233"/>
        <end position="336"/>
    </location>
</feature>
<gene>
    <name evidence="4" type="ORF">SAMN05428963_10717</name>
</gene>
<keyword evidence="5" id="KW-1185">Reference proteome</keyword>
<evidence type="ECO:0000313" key="4">
    <source>
        <dbReference type="EMBL" id="SKA16383.1"/>
    </source>
</evidence>
<dbReference type="Gene3D" id="2.30.180.10">
    <property type="entry name" value="FAS1 domain"/>
    <property type="match status" value="1"/>
</dbReference>
<name>A0A1T4RK85_9HYPH</name>
<feature type="signal peptide" evidence="2">
    <location>
        <begin position="1"/>
        <end position="21"/>
    </location>
</feature>
<dbReference type="Pfam" id="PF02469">
    <property type="entry name" value="Fasciclin"/>
    <property type="match status" value="1"/>
</dbReference>
<protein>
    <submittedName>
        <fullName evidence="4">Uncaracterized surface protein containing fasciclin (FAS1) repeats</fullName>
    </submittedName>
</protein>
<dbReference type="PANTHER" id="PTHR10900">
    <property type="entry name" value="PERIOSTIN-RELATED"/>
    <property type="match status" value="1"/>
</dbReference>
<dbReference type="InterPro" id="IPR050904">
    <property type="entry name" value="Adhesion/Biosynth-related"/>
</dbReference>
<dbReference type="InterPro" id="IPR027275">
    <property type="entry name" value="PRC-brl_dom"/>
</dbReference>
<dbReference type="InterPro" id="IPR000782">
    <property type="entry name" value="FAS1_domain"/>
</dbReference>
<feature type="compositionally biased region" description="Basic and acidic residues" evidence="1">
    <location>
        <begin position="321"/>
        <end position="335"/>
    </location>
</feature>
<keyword evidence="2" id="KW-0732">Signal</keyword>
<accession>A0A1T4RK85</accession>
<evidence type="ECO:0000259" key="3">
    <source>
        <dbReference type="PROSITE" id="PS50213"/>
    </source>
</evidence>
<proteinExistence type="predicted"/>
<feature type="domain" description="FAS1" evidence="3">
    <location>
        <begin position="39"/>
        <end position="190"/>
    </location>
</feature>
<dbReference type="Gene3D" id="2.30.30.240">
    <property type="entry name" value="PRC-barrel domain"/>
    <property type="match status" value="1"/>
</dbReference>
<dbReference type="OrthoDB" id="9800666at2"/>
<dbReference type="AlphaFoldDB" id="A0A1T4RK85"/>
<reference evidence="4 5" key="1">
    <citation type="submission" date="2017-02" db="EMBL/GenBank/DDBJ databases">
        <authorList>
            <person name="Peterson S.W."/>
        </authorList>
    </citation>
    <scope>NUCLEOTIDE SEQUENCE [LARGE SCALE GENOMIC DNA]</scope>
    <source>
        <strain evidence="4 5">USBA 369</strain>
    </source>
</reference>
<dbReference type="GO" id="GO:0005615">
    <property type="term" value="C:extracellular space"/>
    <property type="evidence" value="ECO:0007669"/>
    <property type="project" value="TreeGrafter"/>
</dbReference>
<dbReference type="SUPFAM" id="SSF50346">
    <property type="entry name" value="PRC-barrel domain"/>
    <property type="match status" value="1"/>
</dbReference>
<dbReference type="PROSITE" id="PS50213">
    <property type="entry name" value="FAS1"/>
    <property type="match status" value="1"/>
</dbReference>
<dbReference type="Proteomes" id="UP000190135">
    <property type="component" value="Unassembled WGS sequence"/>
</dbReference>
<dbReference type="SUPFAM" id="SSF82153">
    <property type="entry name" value="FAS1 domain"/>
    <property type="match status" value="1"/>
</dbReference>
<sequence length="427" mass="44680">MRKREIIMTVRHIHVWRQCLAALVLAGLLAGPGAGTGAAADVVAVAARDGRFDTFVKALDTAGITDVLHGDGPMTVFAPTDEAFRRLPAAMRQALLDLAHAAELKAILGLHVVPGHAYEQNNIPVQLHPMSGGRLVATYTDGALTVRLAPADAVMDPSAVVKRREQTEARVLPVELRADNGIVQAIDTVLLPSDFEELGPAEQIVDIGAQPSRGSAGTAPAGALPVQRDVGVAQTGSSKDGPLTGDDDAATVGREASERSEAGGQMAKAPGRFGNASPVVDPSTPSTLDETPARKIVGEGGPGEHLAVIERTKPQTQTGRTEPESNVTDKGREEALSVSPDKLSVKELLGRKVKARNGEEIGEVGDLLVSLTTARIETFIVDVDAGFLGLLDEPLAVLPDEISIDPLDDSIRIDRSAKAIENQAGGD</sequence>
<dbReference type="EMBL" id="FUXL01000007">
    <property type="protein sequence ID" value="SKA16383.1"/>
    <property type="molecule type" value="Genomic_DNA"/>
</dbReference>
<dbReference type="Pfam" id="PF05239">
    <property type="entry name" value="PRC"/>
    <property type="match status" value="1"/>
</dbReference>
<organism evidence="4 5">
    <name type="scientific">Consotaella salsifontis</name>
    <dbReference type="NCBI Taxonomy" id="1365950"/>
    <lineage>
        <taxon>Bacteria</taxon>
        <taxon>Pseudomonadati</taxon>
        <taxon>Pseudomonadota</taxon>
        <taxon>Alphaproteobacteria</taxon>
        <taxon>Hyphomicrobiales</taxon>
        <taxon>Aurantimonadaceae</taxon>
        <taxon>Consotaella</taxon>
    </lineage>
</organism>
<evidence type="ECO:0000256" key="1">
    <source>
        <dbReference type="SAM" id="MobiDB-lite"/>
    </source>
</evidence>
<evidence type="ECO:0000313" key="5">
    <source>
        <dbReference type="Proteomes" id="UP000190135"/>
    </source>
</evidence>
<dbReference type="STRING" id="1365950.SAMN05428963_10717"/>
<evidence type="ECO:0000256" key="2">
    <source>
        <dbReference type="SAM" id="SignalP"/>
    </source>
</evidence>
<dbReference type="InterPro" id="IPR011033">
    <property type="entry name" value="PRC_barrel-like_sf"/>
</dbReference>
<dbReference type="PANTHER" id="PTHR10900:SF77">
    <property type="entry name" value="FI19380P1"/>
    <property type="match status" value="1"/>
</dbReference>